<evidence type="ECO:0000256" key="3">
    <source>
        <dbReference type="ARBA" id="ARBA00020552"/>
    </source>
</evidence>
<evidence type="ECO:0000256" key="1">
    <source>
        <dbReference type="ARBA" id="ARBA00004167"/>
    </source>
</evidence>
<comment type="similarity">
    <text evidence="2">Belongs to the BA14k family.</text>
</comment>
<protein>
    <recommendedName>
        <fullName evidence="3">Lectin-like protein BA14k</fullName>
    </recommendedName>
</protein>
<keyword evidence="10" id="KW-1185">Reference proteome</keyword>
<dbReference type="RefSeq" id="WP_176355295.1">
    <property type="nucleotide sequence ID" value="NZ_JABWDU010000007.1"/>
</dbReference>
<comment type="function">
    <text evidence="6">Has immunoglobulin-binding and hemagglutination properties, and can bind to mannose. Essential for virulence. May be involved in LPS biosynthesis or polysaccharide transport.</text>
</comment>
<feature type="chain" id="PRO_5030543961" description="Lectin-like protein BA14k" evidence="8">
    <location>
        <begin position="23"/>
        <end position="161"/>
    </location>
</feature>
<evidence type="ECO:0000256" key="4">
    <source>
        <dbReference type="ARBA" id="ARBA00022475"/>
    </source>
</evidence>
<dbReference type="EMBL" id="JABWDU010000007">
    <property type="protein sequence ID" value="NVD41922.1"/>
    <property type="molecule type" value="Genomic_DNA"/>
</dbReference>
<dbReference type="GO" id="GO:0030246">
    <property type="term" value="F:carbohydrate binding"/>
    <property type="evidence" value="ECO:0007669"/>
    <property type="project" value="UniProtKB-KW"/>
</dbReference>
<keyword evidence="7" id="KW-1133">Transmembrane helix</keyword>
<accession>A0A7Y6QAA2</accession>
<keyword evidence="7" id="KW-0812">Transmembrane</keyword>
<keyword evidence="7" id="KW-0472">Membrane</keyword>
<evidence type="ECO:0000313" key="9">
    <source>
        <dbReference type="EMBL" id="NVD41922.1"/>
    </source>
</evidence>
<evidence type="ECO:0000256" key="5">
    <source>
        <dbReference type="ARBA" id="ARBA00022734"/>
    </source>
</evidence>
<reference evidence="9 10" key="1">
    <citation type="submission" date="2020-06" db="EMBL/GenBank/DDBJ databases">
        <authorList>
            <person name="Grouzdev D.S."/>
        </authorList>
    </citation>
    <scope>NUCLEOTIDE SEQUENCE [LARGE SCALE GENOMIC DNA]</scope>
    <source>
        <strain evidence="9 10">HO-A22</strain>
    </source>
</reference>
<evidence type="ECO:0000313" key="10">
    <source>
        <dbReference type="Proteomes" id="UP000520198"/>
    </source>
</evidence>
<sequence length="161" mass="18019">MKRIGAVIVAAATALSGFSAQAVPMSPVLAGQSASQPVELIHHKPGHCGGPPHRSGYDGYRYGGNRYNAGPRYGYYNGYEGYRYRRDGYRRHSDGWWYPLAAFGAGVVVGGAIAQPPRRVYSNAPSAHVEWCYDRYRSYRAYDNTFQPYYGPRQECVSPYY</sequence>
<name>A0A7Y6QAA2_9HYPH</name>
<evidence type="ECO:0000256" key="7">
    <source>
        <dbReference type="SAM" id="Phobius"/>
    </source>
</evidence>
<comment type="subcellular location">
    <subcellularLocation>
        <location evidence="1">Membrane</location>
        <topology evidence="1">Single-pass membrane protein</topology>
    </subcellularLocation>
</comment>
<organism evidence="9 10">
    <name type="scientific">Ensifer oleiphilus</name>
    <dbReference type="NCBI Taxonomy" id="2742698"/>
    <lineage>
        <taxon>Bacteria</taxon>
        <taxon>Pseudomonadati</taxon>
        <taxon>Pseudomonadota</taxon>
        <taxon>Alphaproteobacteria</taxon>
        <taxon>Hyphomicrobiales</taxon>
        <taxon>Rhizobiaceae</taxon>
        <taxon>Sinorhizobium/Ensifer group</taxon>
        <taxon>Ensifer</taxon>
    </lineage>
</organism>
<feature type="signal peptide" evidence="8">
    <location>
        <begin position="1"/>
        <end position="22"/>
    </location>
</feature>
<evidence type="ECO:0000256" key="6">
    <source>
        <dbReference type="ARBA" id="ARBA00025321"/>
    </source>
</evidence>
<keyword evidence="5" id="KW-0430">Lectin</keyword>
<evidence type="ECO:0000256" key="2">
    <source>
        <dbReference type="ARBA" id="ARBA00010270"/>
    </source>
</evidence>
<proteinExistence type="inferred from homology"/>
<dbReference type="Pfam" id="PF07886">
    <property type="entry name" value="BA14K"/>
    <property type="match status" value="1"/>
</dbReference>
<gene>
    <name evidence="9" type="ORF">HT585_23930</name>
</gene>
<evidence type="ECO:0000256" key="8">
    <source>
        <dbReference type="SAM" id="SignalP"/>
    </source>
</evidence>
<feature type="transmembrane region" description="Helical" evidence="7">
    <location>
        <begin position="96"/>
        <end position="114"/>
    </location>
</feature>
<keyword evidence="4" id="KW-1003">Cell membrane</keyword>
<keyword evidence="8" id="KW-0732">Signal</keyword>
<dbReference type="AlphaFoldDB" id="A0A7Y6QAA2"/>
<dbReference type="Proteomes" id="UP000520198">
    <property type="component" value="Unassembled WGS sequence"/>
</dbReference>
<comment type="caution">
    <text evidence="9">The sequence shown here is derived from an EMBL/GenBank/DDBJ whole genome shotgun (WGS) entry which is preliminary data.</text>
</comment>
<dbReference type="GO" id="GO:0016020">
    <property type="term" value="C:membrane"/>
    <property type="evidence" value="ECO:0007669"/>
    <property type="project" value="UniProtKB-SubCell"/>
</dbReference>
<dbReference type="InterPro" id="IPR012413">
    <property type="entry name" value="BA14K"/>
</dbReference>